<reference evidence="1 2" key="1">
    <citation type="submission" date="2020-04" db="EMBL/GenBank/DDBJ databases">
        <title>Flammeovirga sp. SR4, a novel species isolated from seawater.</title>
        <authorList>
            <person name="Wang X."/>
        </authorList>
    </citation>
    <scope>NUCLEOTIDE SEQUENCE [LARGE SCALE GENOMIC DNA]</scope>
    <source>
        <strain evidence="1 2">ATCC 23126</strain>
    </source>
</reference>
<dbReference type="InterPro" id="IPR011051">
    <property type="entry name" value="RmlC_Cupin_sf"/>
</dbReference>
<evidence type="ECO:0000313" key="2">
    <source>
        <dbReference type="Proteomes" id="UP000576082"/>
    </source>
</evidence>
<dbReference type="Proteomes" id="UP000576082">
    <property type="component" value="Unassembled WGS sequence"/>
</dbReference>
<dbReference type="Gene3D" id="2.60.120.10">
    <property type="entry name" value="Jelly Rolls"/>
    <property type="match status" value="1"/>
</dbReference>
<dbReference type="EMBL" id="JABANE010000185">
    <property type="protein sequence ID" value="NME72638.1"/>
    <property type="molecule type" value="Genomic_DNA"/>
</dbReference>
<dbReference type="InterPro" id="IPR014710">
    <property type="entry name" value="RmlC-like_jellyroll"/>
</dbReference>
<sequence length="113" mass="12578">MKTASLFENLEFNESKPLITVLFETNFTKEIRIAMAKGTVMKEHKTSFPIVVEMVEGNVDFGVENKNLALQKGDILALDGNVPHDLKATENSVIRLTLTKQDSSERVEGVAKK</sequence>
<dbReference type="SUPFAM" id="SSF51182">
    <property type="entry name" value="RmlC-like cupins"/>
    <property type="match status" value="1"/>
</dbReference>
<dbReference type="AlphaFoldDB" id="A0A7X9S1I3"/>
<gene>
    <name evidence="1" type="ORF">HHU12_32060</name>
</gene>
<evidence type="ECO:0000313" key="1">
    <source>
        <dbReference type="EMBL" id="NME72638.1"/>
    </source>
</evidence>
<dbReference type="PANTHER" id="PTHR37694">
    <property type="entry name" value="SLR8022 PROTEIN"/>
    <property type="match status" value="1"/>
</dbReference>
<comment type="caution">
    <text evidence="1">The sequence shown here is derived from an EMBL/GenBank/DDBJ whole genome shotgun (WGS) entry which is preliminary data.</text>
</comment>
<name>A0A7X9S1I3_9BACT</name>
<dbReference type="RefSeq" id="WP_169660824.1">
    <property type="nucleotide sequence ID" value="NZ_JABANE010000185.1"/>
</dbReference>
<accession>A0A7X9S1I3</accession>
<proteinExistence type="predicted"/>
<keyword evidence="2" id="KW-1185">Reference proteome</keyword>
<dbReference type="PANTHER" id="PTHR37694:SF1">
    <property type="entry name" value="SLR8022 PROTEIN"/>
    <property type="match status" value="1"/>
</dbReference>
<protein>
    <submittedName>
        <fullName evidence="1">Cupin</fullName>
    </submittedName>
</protein>
<organism evidence="1 2">
    <name type="scientific">Flammeovirga aprica JL-4</name>
    <dbReference type="NCBI Taxonomy" id="694437"/>
    <lineage>
        <taxon>Bacteria</taxon>
        <taxon>Pseudomonadati</taxon>
        <taxon>Bacteroidota</taxon>
        <taxon>Cytophagia</taxon>
        <taxon>Cytophagales</taxon>
        <taxon>Flammeovirgaceae</taxon>
        <taxon>Flammeovirga</taxon>
    </lineage>
</organism>